<accession>A0A7X2XK31</accession>
<dbReference type="AlphaFoldDB" id="A0A7X2XK31"/>
<sequence length="46" mass="5484">MEEEQCPCDDCDATCDYWDSKYCCRRCQWLHGEVEPDCENCDPMDI</sequence>
<evidence type="ECO:0000313" key="4">
    <source>
        <dbReference type="Proteomes" id="UP000484547"/>
    </source>
</evidence>
<comment type="caution">
    <text evidence="1">The sequence shown here is derived from an EMBL/GenBank/DDBJ whole genome shotgun (WGS) entry which is preliminary data.</text>
</comment>
<evidence type="ECO:0000313" key="3">
    <source>
        <dbReference type="Proteomes" id="UP000443070"/>
    </source>
</evidence>
<proteinExistence type="predicted"/>
<evidence type="ECO:0000313" key="2">
    <source>
        <dbReference type="EMBL" id="MTU05001.1"/>
    </source>
</evidence>
<organism evidence="1 4">
    <name type="scientific">Phascolarctobacterium faecium</name>
    <dbReference type="NCBI Taxonomy" id="33025"/>
    <lineage>
        <taxon>Bacteria</taxon>
        <taxon>Bacillati</taxon>
        <taxon>Bacillota</taxon>
        <taxon>Negativicutes</taxon>
        <taxon>Acidaminococcales</taxon>
        <taxon>Acidaminococcaceae</taxon>
        <taxon>Phascolarctobacterium</taxon>
    </lineage>
</organism>
<keyword evidence="3" id="KW-1185">Reference proteome</keyword>
<dbReference type="EMBL" id="WNBM01000013">
    <property type="protein sequence ID" value="MTT76868.1"/>
    <property type="molecule type" value="Genomic_DNA"/>
</dbReference>
<dbReference type="EMBL" id="WNBW01000015">
    <property type="protein sequence ID" value="MTU05001.1"/>
    <property type="molecule type" value="Genomic_DNA"/>
</dbReference>
<protein>
    <submittedName>
        <fullName evidence="1">Uncharacterized protein</fullName>
    </submittedName>
</protein>
<dbReference type="Proteomes" id="UP000443070">
    <property type="component" value="Unassembled WGS sequence"/>
</dbReference>
<dbReference type="RefSeq" id="WP_155164301.1">
    <property type="nucleotide sequence ID" value="NZ_WNBG01000015.1"/>
</dbReference>
<name>A0A7X2XK31_9FIRM</name>
<dbReference type="Proteomes" id="UP000484547">
    <property type="component" value="Unassembled WGS sequence"/>
</dbReference>
<reference evidence="3 4" key="1">
    <citation type="journal article" date="2019" name="Nat. Med.">
        <title>A library of human gut bacterial isolates paired with longitudinal multiomics data enables mechanistic microbiome research.</title>
        <authorList>
            <person name="Poyet M."/>
            <person name="Groussin M."/>
            <person name="Gibbons S.M."/>
            <person name="Avila-Pacheco J."/>
            <person name="Jiang X."/>
            <person name="Kearney S.M."/>
            <person name="Perrotta A.R."/>
            <person name="Berdy B."/>
            <person name="Zhao S."/>
            <person name="Lieberman T.D."/>
            <person name="Swanson P.K."/>
            <person name="Smith M."/>
            <person name="Roesemann S."/>
            <person name="Alexander J.E."/>
            <person name="Rich S.A."/>
            <person name="Livny J."/>
            <person name="Vlamakis H."/>
            <person name="Clish C."/>
            <person name="Bullock K."/>
            <person name="Deik A."/>
            <person name="Scott J."/>
            <person name="Pierce K.A."/>
            <person name="Xavier R.J."/>
            <person name="Alm E.J."/>
        </authorList>
    </citation>
    <scope>NUCLEOTIDE SEQUENCE [LARGE SCALE GENOMIC DNA]</scope>
    <source>
        <strain evidence="1 4">BIOML-A13</strain>
        <strain evidence="2 3">BIOML-A3</strain>
    </source>
</reference>
<evidence type="ECO:0000313" key="1">
    <source>
        <dbReference type="EMBL" id="MTT76868.1"/>
    </source>
</evidence>
<gene>
    <name evidence="1" type="ORF">GMD11_11465</name>
    <name evidence="2" type="ORF">GMD18_11470</name>
</gene>